<dbReference type="PROSITE" id="PS50012">
    <property type="entry name" value="RCC1_3"/>
    <property type="match status" value="6"/>
</dbReference>
<dbReference type="SMART" id="SM00635">
    <property type="entry name" value="BID_2"/>
    <property type="match status" value="2"/>
</dbReference>
<dbReference type="PRINTS" id="PR00633">
    <property type="entry name" value="RCCNDNSATION"/>
</dbReference>
<dbReference type="Gene3D" id="2.130.10.30">
    <property type="entry name" value="Regulator of chromosome condensation 1/beta-lactamase-inhibitor protein II"/>
    <property type="match status" value="2"/>
</dbReference>
<name>A0A0K1PCZ4_9BACT</name>
<dbReference type="InterPro" id="IPR058923">
    <property type="entry name" value="RCC1-like_dom"/>
</dbReference>
<dbReference type="OrthoDB" id="9758365at2"/>
<dbReference type="GO" id="GO:0005085">
    <property type="term" value="F:guanyl-nucleotide exchange factor activity"/>
    <property type="evidence" value="ECO:0007669"/>
    <property type="project" value="TreeGrafter"/>
</dbReference>
<evidence type="ECO:0000256" key="1">
    <source>
        <dbReference type="ARBA" id="ARBA00022658"/>
    </source>
</evidence>
<keyword evidence="2" id="KW-0677">Repeat</keyword>
<keyword evidence="5" id="KW-1185">Reference proteome</keyword>
<evidence type="ECO:0000313" key="5">
    <source>
        <dbReference type="Proteomes" id="UP000055590"/>
    </source>
</evidence>
<sequence>MVVRVDLTPVAPTVKENKSIQLTARAYDEGDREVTGKTVAWASSNHGIALVNAAGRVTGVHLGTATITATVDGVEAELDVVVNQADVSAVYVLGGPFTLSVGDLVTLQVQAVDDTGTVLQGRTIAWSSSDPNVASVDSTGTATAVAAGVATITASTSGRQGQAMITVTPRRPAVQLAMGETHTCALLRTGEIWCWGSNDLGQLGMGAEGDDEFGAVQATIGLSFRSISAGSDFTCGVTLDDEVYCWGENGNLELGDPFLDYSVVPLRISSSSFSSMASGYYSNCATNLQGNPYCWGYNSSDHELGSSSTDESEVPLQVQSPGAGQPLLELSLLKSSVFHTCGVTSSGDLYCWGFNNSGRLGIGHDSVVSRPVRPPLPGPVDAFGLGGSHTCAITSAGTTYCWGANYSGQLGSSASGSQTYSPNLVTPPSGVTFVAITGGSSHTCALDSTGVAWCWGENGNGQLGRPGGSASSPVRVAGGLTFAAIEARDEQTCAVATDGTIYCWGSNARGQLGIGNPLVNSVSVPTAVQF</sequence>
<accession>A0A0K1PCZ4</accession>
<dbReference type="InterPro" id="IPR008964">
    <property type="entry name" value="Invasin/intimin_cell_adhesion"/>
</dbReference>
<dbReference type="EMBL" id="CP012332">
    <property type="protein sequence ID" value="AKU90994.1"/>
    <property type="molecule type" value="Genomic_DNA"/>
</dbReference>
<dbReference type="Pfam" id="PF00415">
    <property type="entry name" value="RCC1"/>
    <property type="match status" value="1"/>
</dbReference>
<dbReference type="PANTHER" id="PTHR45982">
    <property type="entry name" value="REGULATOR OF CHROMOSOME CONDENSATION"/>
    <property type="match status" value="1"/>
</dbReference>
<protein>
    <recommendedName>
        <fullName evidence="3">BIG2 domain-containing protein</fullName>
    </recommendedName>
</protein>
<evidence type="ECO:0000313" key="4">
    <source>
        <dbReference type="EMBL" id="AKU90994.1"/>
    </source>
</evidence>
<dbReference type="InterPro" id="IPR003343">
    <property type="entry name" value="Big_2"/>
</dbReference>
<dbReference type="PANTHER" id="PTHR45982:SF1">
    <property type="entry name" value="REGULATOR OF CHROMOSOME CONDENSATION"/>
    <property type="match status" value="1"/>
</dbReference>
<dbReference type="Gene3D" id="2.60.40.1080">
    <property type="match status" value="1"/>
</dbReference>
<dbReference type="Pfam" id="PF25390">
    <property type="entry name" value="WD40_RLD"/>
    <property type="match status" value="1"/>
</dbReference>
<dbReference type="PATRIC" id="fig|1391653.3.peg.1450"/>
<dbReference type="SUPFAM" id="SSF49373">
    <property type="entry name" value="Invasin/intimin cell-adhesion fragments"/>
    <property type="match status" value="1"/>
</dbReference>
<feature type="domain" description="BIG2" evidence="3">
    <location>
        <begin position="1"/>
        <end position="81"/>
    </location>
</feature>
<dbReference type="SUPFAM" id="SSF50985">
    <property type="entry name" value="RCC1/BLIP-II"/>
    <property type="match status" value="2"/>
</dbReference>
<evidence type="ECO:0000256" key="2">
    <source>
        <dbReference type="ARBA" id="ARBA00022737"/>
    </source>
</evidence>
<proteinExistence type="predicted"/>
<dbReference type="KEGG" id="vin:AKJ08_1381"/>
<dbReference type="Pfam" id="PF13540">
    <property type="entry name" value="RCC1_2"/>
    <property type="match status" value="1"/>
</dbReference>
<dbReference type="InterPro" id="IPR009091">
    <property type="entry name" value="RCC1/BLIP-II"/>
</dbReference>
<dbReference type="STRING" id="1391653.AKJ08_1381"/>
<dbReference type="AlphaFoldDB" id="A0A0K1PCZ4"/>
<dbReference type="InterPro" id="IPR000408">
    <property type="entry name" value="Reg_chr_condens"/>
</dbReference>
<dbReference type="RefSeq" id="WP_050725370.1">
    <property type="nucleotide sequence ID" value="NZ_CP012332.1"/>
</dbReference>
<feature type="domain" description="BIG2" evidence="3">
    <location>
        <begin position="86"/>
        <end position="166"/>
    </location>
</feature>
<dbReference type="InterPro" id="IPR051553">
    <property type="entry name" value="Ran_GTPase-activating"/>
</dbReference>
<evidence type="ECO:0000259" key="3">
    <source>
        <dbReference type="SMART" id="SM00635"/>
    </source>
</evidence>
<reference evidence="4 5" key="1">
    <citation type="submission" date="2015-08" db="EMBL/GenBank/DDBJ databases">
        <authorList>
            <person name="Babu N.S."/>
            <person name="Beckwith C.J."/>
            <person name="Beseler K.G."/>
            <person name="Brison A."/>
            <person name="Carone J.V."/>
            <person name="Caskin T.P."/>
            <person name="Diamond M."/>
            <person name="Durham M.E."/>
            <person name="Foxe J.M."/>
            <person name="Go M."/>
            <person name="Henderson B.A."/>
            <person name="Jones I.B."/>
            <person name="McGettigan J.A."/>
            <person name="Micheletti S.J."/>
            <person name="Nasrallah M.E."/>
            <person name="Ortiz D."/>
            <person name="Piller C.R."/>
            <person name="Privatt S.R."/>
            <person name="Schneider S.L."/>
            <person name="Sharp S."/>
            <person name="Smith T.C."/>
            <person name="Stanton J.D."/>
            <person name="Ullery H.E."/>
            <person name="Wilson R.J."/>
            <person name="Serrano M.G."/>
            <person name="Buck G."/>
            <person name="Lee V."/>
            <person name="Wang Y."/>
            <person name="Carvalho R."/>
            <person name="Voegtly L."/>
            <person name="Shi R."/>
            <person name="Duckworth R."/>
            <person name="Johnson A."/>
            <person name="Loviza R."/>
            <person name="Walstead R."/>
            <person name="Shah Z."/>
            <person name="Kiflezghi M."/>
            <person name="Wade K."/>
            <person name="Ball S.L."/>
            <person name="Bradley K.W."/>
            <person name="Asai D.J."/>
            <person name="Bowman C.A."/>
            <person name="Russell D.A."/>
            <person name="Pope W.H."/>
            <person name="Jacobs-Sera D."/>
            <person name="Hendrix R.W."/>
            <person name="Hatfull G.F."/>
        </authorList>
    </citation>
    <scope>NUCLEOTIDE SEQUENCE [LARGE SCALE GENOMIC DNA]</scope>
    <source>
        <strain evidence="4 5">DSM 27710</strain>
    </source>
</reference>
<keyword evidence="1" id="KW-0344">Guanine-nucleotide releasing factor</keyword>
<dbReference type="Pfam" id="PF02368">
    <property type="entry name" value="Big_2"/>
    <property type="match status" value="2"/>
</dbReference>
<dbReference type="GO" id="GO:0005737">
    <property type="term" value="C:cytoplasm"/>
    <property type="evidence" value="ECO:0007669"/>
    <property type="project" value="TreeGrafter"/>
</dbReference>
<organism evidence="4 5">
    <name type="scientific">Vulgatibacter incomptus</name>
    <dbReference type="NCBI Taxonomy" id="1391653"/>
    <lineage>
        <taxon>Bacteria</taxon>
        <taxon>Pseudomonadati</taxon>
        <taxon>Myxococcota</taxon>
        <taxon>Myxococcia</taxon>
        <taxon>Myxococcales</taxon>
        <taxon>Cystobacterineae</taxon>
        <taxon>Vulgatibacteraceae</taxon>
        <taxon>Vulgatibacter</taxon>
    </lineage>
</organism>
<dbReference type="Proteomes" id="UP000055590">
    <property type="component" value="Chromosome"/>
</dbReference>
<gene>
    <name evidence="4" type="ORF">AKJ08_1381</name>
</gene>